<evidence type="ECO:0000313" key="2">
    <source>
        <dbReference type="Proteomes" id="UP000222072"/>
    </source>
</evidence>
<gene>
    <name evidence="1" type="ORF">ZC03_011</name>
</gene>
<dbReference type="Proteomes" id="UP000222072">
    <property type="component" value="Segment"/>
</dbReference>
<name>A0A1L2C919_9CAUD</name>
<dbReference type="EMBL" id="KU356690">
    <property type="protein sequence ID" value="AMD43398.1"/>
    <property type="molecule type" value="Genomic_DNA"/>
</dbReference>
<dbReference type="InterPro" id="IPR027417">
    <property type="entry name" value="P-loop_NTPase"/>
</dbReference>
<sequence>MSEAAENNQLLLISGESATGKSASLMNIRDQEDWLYLNTESGKRLPFRNNFRDGGFRITDPYEVIDAFEFAINDDPSVKGIILDSLTFWMDMLETQYVVTAADTRAAWSEYQQTFKRLMQELVPKFGKPVIIIAHTRTDYDESTMTMRTSVPIKGSLRNTGVEAYFSTVVSSKVMPLKQLEEYKNDMLTITEDDKLIDMKYVFQTRHTKKTTGERIRSPLGFFSVNETFINNDAQMVLDHLNKMYGVN</sequence>
<dbReference type="SUPFAM" id="SSF52540">
    <property type="entry name" value="P-loop containing nucleoside triphosphate hydrolases"/>
    <property type="match status" value="1"/>
</dbReference>
<dbReference type="Pfam" id="PF13479">
    <property type="entry name" value="AAA_24"/>
    <property type="match status" value="1"/>
</dbReference>
<protein>
    <recommendedName>
        <fullName evidence="3">AAA domain protein</fullName>
    </recommendedName>
</protein>
<organism evidence="1 2">
    <name type="scientific">Pseudomonas phage ZC03</name>
    <dbReference type="NCBI Taxonomy" id="1622115"/>
    <lineage>
        <taxon>Viruses</taxon>
        <taxon>Duplodnaviria</taxon>
        <taxon>Heunggongvirae</taxon>
        <taxon>Uroviricota</taxon>
        <taxon>Caudoviricetes</taxon>
        <taxon>Schitoviridae</taxon>
        <taxon>Zicotriavirus</taxon>
        <taxon>Zicotriavirus ZC03</taxon>
    </lineage>
</organism>
<evidence type="ECO:0000313" key="1">
    <source>
        <dbReference type="EMBL" id="AMD43398.1"/>
    </source>
</evidence>
<keyword evidence="2" id="KW-1185">Reference proteome</keyword>
<accession>A0A1L2C919</accession>
<reference evidence="1 2" key="1">
    <citation type="journal article" date="2017" name="BMC Genomics">
        <title>Three novel Pseudomonas phages isolated from composting provide insights into the evolution and diversity of tailed phages.</title>
        <authorList>
            <person name="Amgarten D."/>
            <person name="Martins L.F."/>
            <person name="Lombardi K.C."/>
            <person name="Antunes L.P."/>
            <person name="de Souza A.P.S."/>
            <person name="Nicastro G.G."/>
            <person name="Kitajima E.W."/>
            <person name="Quaggio R.B."/>
            <person name="Upton C."/>
            <person name="Setubal J.C."/>
            <person name="da Silva A.M."/>
        </authorList>
    </citation>
    <scope>NUCLEOTIDE SEQUENCE [LARGE SCALE GENOMIC DNA]</scope>
</reference>
<evidence type="ECO:0008006" key="3">
    <source>
        <dbReference type="Google" id="ProtNLM"/>
    </source>
</evidence>
<proteinExistence type="predicted"/>